<evidence type="ECO:0000256" key="1">
    <source>
        <dbReference type="SAM" id="MobiDB-lite"/>
    </source>
</evidence>
<keyword evidence="2" id="KW-0812">Transmembrane</keyword>
<protein>
    <recommendedName>
        <fullName evidence="3">T-Q ester bond containing domain-containing protein</fullName>
    </recommendedName>
</protein>
<dbReference type="KEGG" id="vfa:MM35RIKEN_14360"/>
<dbReference type="Proteomes" id="UP000681343">
    <property type="component" value="Plasmid pMM35_01"/>
</dbReference>
<feature type="region of interest" description="Disordered" evidence="1">
    <location>
        <begin position="187"/>
        <end position="240"/>
    </location>
</feature>
<evidence type="ECO:0000313" key="4">
    <source>
        <dbReference type="EMBL" id="BCK79244.1"/>
    </source>
</evidence>
<feature type="compositionally biased region" description="Basic and acidic residues" evidence="1">
    <location>
        <begin position="189"/>
        <end position="220"/>
    </location>
</feature>
<sequence>MLKEENAELIIDGKRVENDYTFVADDEEMKVEISYTFNASALGGKNLVTFEELYDFSNSDEPVKVAEHKDIEDDGQTVLITERIIKIHTTVTDKDGNKELKAGKDVTIIDTVTLEGLEVGTQYKLVGWQMLKEENAELLINGKRVESDYTFIADSEAMKVEVAFTFDATSLDGKQLVTFEELYDLSNPDEPKKVTEHKDIEDKGQTITFKEKPEEPEKPETPPTPEKPNRPSDSPKTGDSTNVMAFIVMLLASAGGLAGTYLYKRRKMKKS</sequence>
<dbReference type="Pfam" id="PF18202">
    <property type="entry name" value="TQ"/>
    <property type="match status" value="2"/>
</dbReference>
<dbReference type="AlphaFoldDB" id="A0A810PTY2"/>
<keyword evidence="5" id="KW-1185">Reference proteome</keyword>
<dbReference type="EMBL" id="AP023416">
    <property type="protein sequence ID" value="BCK79244.1"/>
    <property type="molecule type" value="Genomic_DNA"/>
</dbReference>
<geneLocation type="plasmid" evidence="4 5">
    <name>pMM35_01</name>
</geneLocation>
<evidence type="ECO:0000259" key="3">
    <source>
        <dbReference type="Pfam" id="PF18202"/>
    </source>
</evidence>
<feature type="domain" description="T-Q ester bond containing" evidence="3">
    <location>
        <begin position="86"/>
        <end position="208"/>
    </location>
</feature>
<dbReference type="Gene3D" id="2.60.40.3930">
    <property type="match status" value="2"/>
</dbReference>
<feature type="compositionally biased region" description="Polar residues" evidence="1">
    <location>
        <begin position="231"/>
        <end position="240"/>
    </location>
</feature>
<evidence type="ECO:0000256" key="2">
    <source>
        <dbReference type="SAM" id="Phobius"/>
    </source>
</evidence>
<proteinExistence type="predicted"/>
<dbReference type="InterPro" id="IPR041100">
    <property type="entry name" value="TQ"/>
</dbReference>
<name>A0A810PTY2_9FIRM</name>
<accession>A0A810PTY2</accession>
<dbReference type="NCBIfam" id="NF033903">
    <property type="entry name" value="VaFE_rpt"/>
    <property type="match status" value="2"/>
</dbReference>
<dbReference type="NCBIfam" id="TIGR01167">
    <property type="entry name" value="LPXTG_anchor"/>
    <property type="match status" value="1"/>
</dbReference>
<reference evidence="4" key="1">
    <citation type="submission" date="2020-09" db="EMBL/GenBank/DDBJ databases">
        <title>New species isolated from human feces.</title>
        <authorList>
            <person name="Kitahara M."/>
            <person name="Shigeno Y."/>
            <person name="Shime M."/>
            <person name="Matsumoto Y."/>
            <person name="Nakamura S."/>
            <person name="Motooka D."/>
            <person name="Fukuoka S."/>
            <person name="Nishikawa H."/>
            <person name="Benno Y."/>
        </authorList>
    </citation>
    <scope>NUCLEOTIDE SEQUENCE</scope>
    <source>
        <strain evidence="4">MM35</strain>
        <plasmid evidence="4">pMM35_01</plasmid>
    </source>
</reference>
<gene>
    <name evidence="4" type="ORF">MM35RIKEN_14360</name>
</gene>
<keyword evidence="4" id="KW-0614">Plasmid</keyword>
<feature type="transmembrane region" description="Helical" evidence="2">
    <location>
        <begin position="243"/>
        <end position="263"/>
    </location>
</feature>
<feature type="domain" description="T-Q ester bond containing" evidence="3">
    <location>
        <begin position="6"/>
        <end position="78"/>
    </location>
</feature>
<evidence type="ECO:0000313" key="5">
    <source>
        <dbReference type="Proteomes" id="UP000681343"/>
    </source>
</evidence>
<keyword evidence="2" id="KW-0472">Membrane</keyword>
<keyword evidence="2" id="KW-1133">Transmembrane helix</keyword>
<organism evidence="4 5">
    <name type="scientific">Vescimonas fastidiosa</name>
    <dbReference type="NCBI Taxonomy" id="2714353"/>
    <lineage>
        <taxon>Bacteria</taxon>
        <taxon>Bacillati</taxon>
        <taxon>Bacillota</taxon>
        <taxon>Clostridia</taxon>
        <taxon>Eubacteriales</taxon>
        <taxon>Oscillospiraceae</taxon>
        <taxon>Vescimonas</taxon>
    </lineage>
</organism>